<dbReference type="PATRIC" id="fig|1126833.4.peg.1566"/>
<gene>
    <name evidence="4" type="ORF">VN24_07145</name>
</gene>
<dbReference type="AlphaFoldDB" id="A0A0D5NRE4"/>
<proteinExistence type="predicted"/>
<dbReference type="PANTHER" id="PTHR12304">
    <property type="entry name" value="INOSINE-URIDINE PREFERRING NUCLEOSIDE HYDROLASE"/>
    <property type="match status" value="1"/>
</dbReference>
<evidence type="ECO:0000313" key="5">
    <source>
        <dbReference type="Proteomes" id="UP000032633"/>
    </source>
</evidence>
<reference evidence="5" key="2">
    <citation type="submission" date="2015-03" db="EMBL/GenBank/DDBJ databases">
        <title>Genome sequence of Paenibacillus beijingensis strain DSM 24997T.</title>
        <authorList>
            <person name="Kwak Y."/>
            <person name="Shin J.-H."/>
        </authorList>
    </citation>
    <scope>NUCLEOTIDE SEQUENCE [LARGE SCALE GENOMIC DNA]</scope>
    <source>
        <strain evidence="5">DSM 24997</strain>
    </source>
</reference>
<dbReference type="GO" id="GO:0008477">
    <property type="term" value="F:purine nucleosidase activity"/>
    <property type="evidence" value="ECO:0007669"/>
    <property type="project" value="TreeGrafter"/>
</dbReference>
<dbReference type="EMBL" id="CP011058">
    <property type="protein sequence ID" value="AJY77572.1"/>
    <property type="molecule type" value="Genomic_DNA"/>
</dbReference>
<dbReference type="HOGENOM" id="CLU_036838_2_1_9"/>
<sequence length="314" mass="33654">MNPILLDVDTGIDDSVAILYALNALNIRVEGICTGFGNTDVGQATDNTLRLIKLANPDYDIPVAPGAAGPLQRRWSGPVVHVHGNNGIGNAELPASSQQPLQQSAADFIVRKANEQPGEITLVTLGRLTNLALALEKDPSIGTKIKKVVMMGGTVAAPGNVTPVCEANFHGDPEAAARVLKSDLPLTIVGLDVTMKTRLTARHLELLARNAGPDKRELIAYLQTALSYYFNYYTQVNDFIGACPLHDPLALLVAVDPSLVKMQTLKADIECEGRFTAGMVVTDQRTHPSIGRDVQVCLEVDSERAVNKLVAAFL</sequence>
<dbReference type="CDD" id="cd02650">
    <property type="entry name" value="nuc_hydro_CaPnhB"/>
    <property type="match status" value="1"/>
</dbReference>
<evidence type="ECO:0000313" key="4">
    <source>
        <dbReference type="EMBL" id="AJY77572.1"/>
    </source>
</evidence>
<dbReference type="InterPro" id="IPR001910">
    <property type="entry name" value="Inosine/uridine_hydrolase_dom"/>
</dbReference>
<evidence type="ECO:0000256" key="1">
    <source>
        <dbReference type="ARBA" id="ARBA00022801"/>
    </source>
</evidence>
<dbReference type="STRING" id="1126833.VN24_07145"/>
<evidence type="ECO:0000256" key="2">
    <source>
        <dbReference type="ARBA" id="ARBA00023295"/>
    </source>
</evidence>
<dbReference type="PANTHER" id="PTHR12304:SF4">
    <property type="entry name" value="URIDINE NUCLEOSIDASE"/>
    <property type="match status" value="1"/>
</dbReference>
<keyword evidence="5" id="KW-1185">Reference proteome</keyword>
<dbReference type="Gene3D" id="3.90.245.10">
    <property type="entry name" value="Ribonucleoside hydrolase-like"/>
    <property type="match status" value="1"/>
</dbReference>
<evidence type="ECO:0000259" key="3">
    <source>
        <dbReference type="Pfam" id="PF01156"/>
    </source>
</evidence>
<keyword evidence="1 4" id="KW-0378">Hydrolase</keyword>
<dbReference type="InterPro" id="IPR023186">
    <property type="entry name" value="IUNH"/>
</dbReference>
<dbReference type="Pfam" id="PF01156">
    <property type="entry name" value="IU_nuc_hydro"/>
    <property type="match status" value="1"/>
</dbReference>
<dbReference type="InterPro" id="IPR036452">
    <property type="entry name" value="Ribo_hydro-like"/>
</dbReference>
<dbReference type="GO" id="GO:0006152">
    <property type="term" value="P:purine nucleoside catabolic process"/>
    <property type="evidence" value="ECO:0007669"/>
    <property type="project" value="TreeGrafter"/>
</dbReference>
<keyword evidence="2" id="KW-0326">Glycosidase</keyword>
<dbReference type="Proteomes" id="UP000032633">
    <property type="component" value="Chromosome"/>
</dbReference>
<dbReference type="SUPFAM" id="SSF53590">
    <property type="entry name" value="Nucleoside hydrolase"/>
    <property type="match status" value="1"/>
</dbReference>
<accession>A0A0D5NRE4</accession>
<protein>
    <submittedName>
        <fullName evidence="4">Nucleoside hydrolase</fullName>
    </submittedName>
</protein>
<organism evidence="4 5">
    <name type="scientific">Paenibacillus beijingensis</name>
    <dbReference type="NCBI Taxonomy" id="1126833"/>
    <lineage>
        <taxon>Bacteria</taxon>
        <taxon>Bacillati</taxon>
        <taxon>Bacillota</taxon>
        <taxon>Bacilli</taxon>
        <taxon>Bacillales</taxon>
        <taxon>Paenibacillaceae</taxon>
        <taxon>Paenibacillus</taxon>
    </lineage>
</organism>
<reference evidence="4 5" key="1">
    <citation type="journal article" date="2015" name="J. Biotechnol.">
        <title>Complete genome sequence of Paenibacillus beijingensis 7188(T) (=DSM 24997(T)), a novel rhizobacterium from jujube garden soil.</title>
        <authorList>
            <person name="Kwak Y."/>
            <person name="Shin J.H."/>
        </authorList>
    </citation>
    <scope>NUCLEOTIDE SEQUENCE [LARGE SCALE GENOMIC DNA]</scope>
    <source>
        <strain evidence="4 5">DSM 24997</strain>
    </source>
</reference>
<dbReference type="KEGG" id="pbj:VN24_07145"/>
<name>A0A0D5NRE4_9BACL</name>
<feature type="domain" description="Inosine/uridine-preferring nucleoside hydrolase" evidence="3">
    <location>
        <begin position="4"/>
        <end position="305"/>
    </location>
</feature>
<dbReference type="GO" id="GO:0005829">
    <property type="term" value="C:cytosol"/>
    <property type="evidence" value="ECO:0007669"/>
    <property type="project" value="TreeGrafter"/>
</dbReference>